<sequence>MDNTSSNDTMMVELESVLLEEGIPFDHDGNRIRDPVQQVRDLVTALRQSGQRRNELQQFIAQGVAVGRWNHLPQGEQIKPLQLLRDCETRWSSTFLMLDRVLLLYPAISDFLAHPSRADLTKHLLSAHQLAVLTDIYRIFEVPHQVQQLVSAEKTPTLSYVLPAYELLVDAWKSLRQALPPLKHYLDLGIAKIEEYINKSRKSRVYALAMEYMAYLT</sequence>
<dbReference type="OrthoDB" id="2790258at2759"/>
<organism evidence="1 2">
    <name type="scientific">Trametes coccinea (strain BRFM310)</name>
    <name type="common">Pycnoporus coccineus</name>
    <dbReference type="NCBI Taxonomy" id="1353009"/>
    <lineage>
        <taxon>Eukaryota</taxon>
        <taxon>Fungi</taxon>
        <taxon>Dikarya</taxon>
        <taxon>Basidiomycota</taxon>
        <taxon>Agaricomycotina</taxon>
        <taxon>Agaricomycetes</taxon>
        <taxon>Polyporales</taxon>
        <taxon>Polyporaceae</taxon>
        <taxon>Trametes</taxon>
    </lineage>
</organism>
<keyword evidence="2" id="KW-1185">Reference proteome</keyword>
<gene>
    <name evidence="1" type="ORF">PYCCODRAFT_1442690</name>
</gene>
<dbReference type="EMBL" id="KZ084090">
    <property type="protein sequence ID" value="OSD06551.1"/>
    <property type="molecule type" value="Genomic_DNA"/>
</dbReference>
<dbReference type="InterPro" id="IPR012337">
    <property type="entry name" value="RNaseH-like_sf"/>
</dbReference>
<protein>
    <submittedName>
        <fullName evidence="1">Uncharacterized protein</fullName>
    </submittedName>
</protein>
<dbReference type="SUPFAM" id="SSF53098">
    <property type="entry name" value="Ribonuclease H-like"/>
    <property type="match status" value="1"/>
</dbReference>
<proteinExistence type="predicted"/>
<dbReference type="Proteomes" id="UP000193067">
    <property type="component" value="Unassembled WGS sequence"/>
</dbReference>
<evidence type="ECO:0000313" key="2">
    <source>
        <dbReference type="Proteomes" id="UP000193067"/>
    </source>
</evidence>
<accession>A0A1Y2J280</accession>
<dbReference type="AlphaFoldDB" id="A0A1Y2J280"/>
<reference evidence="1 2" key="1">
    <citation type="journal article" date="2015" name="Biotechnol. Biofuels">
        <title>Enhanced degradation of softwood versus hardwood by the white-rot fungus Pycnoporus coccineus.</title>
        <authorList>
            <person name="Couturier M."/>
            <person name="Navarro D."/>
            <person name="Chevret D."/>
            <person name="Henrissat B."/>
            <person name="Piumi F."/>
            <person name="Ruiz-Duenas F.J."/>
            <person name="Martinez A.T."/>
            <person name="Grigoriev I.V."/>
            <person name="Riley R."/>
            <person name="Lipzen A."/>
            <person name="Berrin J.G."/>
            <person name="Master E.R."/>
            <person name="Rosso M.N."/>
        </authorList>
    </citation>
    <scope>NUCLEOTIDE SEQUENCE [LARGE SCALE GENOMIC DNA]</scope>
    <source>
        <strain evidence="1 2">BRFM310</strain>
    </source>
</reference>
<name>A0A1Y2J280_TRAC3</name>
<evidence type="ECO:0000313" key="1">
    <source>
        <dbReference type="EMBL" id="OSD06551.1"/>
    </source>
</evidence>